<comment type="caution">
    <text evidence="2">The sequence shown here is derived from an EMBL/GenBank/DDBJ whole genome shotgun (WGS) entry which is preliminary data.</text>
</comment>
<evidence type="ECO:0000313" key="3">
    <source>
        <dbReference type="Proteomes" id="UP000218231"/>
    </source>
</evidence>
<dbReference type="Proteomes" id="UP000218231">
    <property type="component" value="Unassembled WGS sequence"/>
</dbReference>
<evidence type="ECO:0000313" key="2">
    <source>
        <dbReference type="EMBL" id="PAV81203.1"/>
    </source>
</evidence>
<evidence type="ECO:0000256" key="1">
    <source>
        <dbReference type="SAM" id="MobiDB-lite"/>
    </source>
</evidence>
<organism evidence="2 3">
    <name type="scientific">Diploscapter pachys</name>
    <dbReference type="NCBI Taxonomy" id="2018661"/>
    <lineage>
        <taxon>Eukaryota</taxon>
        <taxon>Metazoa</taxon>
        <taxon>Ecdysozoa</taxon>
        <taxon>Nematoda</taxon>
        <taxon>Chromadorea</taxon>
        <taxon>Rhabditida</taxon>
        <taxon>Rhabditina</taxon>
        <taxon>Rhabditomorpha</taxon>
        <taxon>Rhabditoidea</taxon>
        <taxon>Rhabditidae</taxon>
        <taxon>Diploscapter</taxon>
    </lineage>
</organism>
<dbReference type="AlphaFoldDB" id="A0A2A2L4Y7"/>
<dbReference type="EMBL" id="LIAE01007195">
    <property type="protein sequence ID" value="PAV81203.1"/>
    <property type="molecule type" value="Genomic_DNA"/>
</dbReference>
<feature type="region of interest" description="Disordered" evidence="1">
    <location>
        <begin position="101"/>
        <end position="123"/>
    </location>
</feature>
<name>A0A2A2L4Y7_9BILA</name>
<protein>
    <submittedName>
        <fullName evidence="2">Uncharacterized protein</fullName>
    </submittedName>
</protein>
<gene>
    <name evidence="2" type="ORF">WR25_14560</name>
</gene>
<reference evidence="2 3" key="1">
    <citation type="journal article" date="2017" name="Curr. Biol.">
        <title>Genome architecture and evolution of a unichromosomal asexual nematode.</title>
        <authorList>
            <person name="Fradin H."/>
            <person name="Zegar C."/>
            <person name="Gutwein M."/>
            <person name="Lucas J."/>
            <person name="Kovtun M."/>
            <person name="Corcoran D."/>
            <person name="Baugh L.R."/>
            <person name="Kiontke K."/>
            <person name="Gunsalus K."/>
            <person name="Fitch D.H."/>
            <person name="Piano F."/>
        </authorList>
    </citation>
    <scope>NUCLEOTIDE SEQUENCE [LARGE SCALE GENOMIC DNA]</scope>
    <source>
        <strain evidence="2">PF1309</strain>
    </source>
</reference>
<proteinExistence type="predicted"/>
<dbReference type="OrthoDB" id="5835895at2759"/>
<keyword evidence="3" id="KW-1185">Reference proteome</keyword>
<sequence length="123" mass="14215">MAKDNNLSQNSPIIVISEDDWIKTSIFSDSLQEKLKNRSGTEKSNGNLKKVTQVVRKLSPFRSPSSENKSSDQIEKDIVKEIQEKSKKKNNILHNTKQKVDRMTKVAKRHKDEQQLIESDDEY</sequence>
<feature type="compositionally biased region" description="Basic and acidic residues" evidence="1">
    <location>
        <begin position="101"/>
        <end position="114"/>
    </location>
</feature>
<accession>A0A2A2L4Y7</accession>